<dbReference type="Proteomes" id="UP000623129">
    <property type="component" value="Unassembled WGS sequence"/>
</dbReference>
<dbReference type="SMART" id="SM01019">
    <property type="entry name" value="B3"/>
    <property type="match status" value="1"/>
</dbReference>
<evidence type="ECO:0000313" key="7">
    <source>
        <dbReference type="EMBL" id="KAF3321750.1"/>
    </source>
</evidence>
<dbReference type="EMBL" id="SWLB01000026">
    <property type="protein sequence ID" value="KAF3321750.1"/>
    <property type="molecule type" value="Genomic_DNA"/>
</dbReference>
<dbReference type="InterPro" id="IPR050655">
    <property type="entry name" value="Plant_B3_domain"/>
</dbReference>
<dbReference type="AlphaFoldDB" id="A0A833VDQ0"/>
<dbReference type="Pfam" id="PF02362">
    <property type="entry name" value="B3"/>
    <property type="match status" value="1"/>
</dbReference>
<evidence type="ECO:0000259" key="6">
    <source>
        <dbReference type="PROSITE" id="PS50863"/>
    </source>
</evidence>
<gene>
    <name evidence="7" type="ORF">FCM35_KLT13966</name>
</gene>
<dbReference type="SUPFAM" id="SSF101936">
    <property type="entry name" value="DNA-binding pseudobarrel domain"/>
    <property type="match status" value="1"/>
</dbReference>
<comment type="subcellular location">
    <subcellularLocation>
        <location evidence="1">Nucleus</location>
    </subcellularLocation>
</comment>
<accession>A0A833VDQ0</accession>
<evidence type="ECO:0000256" key="1">
    <source>
        <dbReference type="ARBA" id="ARBA00004123"/>
    </source>
</evidence>
<dbReference type="PANTHER" id="PTHR31920">
    <property type="entry name" value="B3 DOMAIN-CONTAINING"/>
    <property type="match status" value="1"/>
</dbReference>
<name>A0A833VDQ0_9POAL</name>
<evidence type="ECO:0000256" key="3">
    <source>
        <dbReference type="ARBA" id="ARBA00023125"/>
    </source>
</evidence>
<evidence type="ECO:0000256" key="4">
    <source>
        <dbReference type="ARBA" id="ARBA00023163"/>
    </source>
</evidence>
<evidence type="ECO:0000256" key="2">
    <source>
        <dbReference type="ARBA" id="ARBA00023015"/>
    </source>
</evidence>
<dbReference type="GO" id="GO:0005634">
    <property type="term" value="C:nucleus"/>
    <property type="evidence" value="ECO:0007669"/>
    <property type="project" value="UniProtKB-SubCell"/>
</dbReference>
<protein>
    <submittedName>
        <fullName evidence="7">B3 domain-containing protein</fullName>
    </submittedName>
</protein>
<dbReference type="InterPro" id="IPR015300">
    <property type="entry name" value="DNA-bd_pseudobarrel_sf"/>
</dbReference>
<evidence type="ECO:0000313" key="8">
    <source>
        <dbReference type="Proteomes" id="UP000623129"/>
    </source>
</evidence>
<organism evidence="7 8">
    <name type="scientific">Carex littledalei</name>
    <dbReference type="NCBI Taxonomy" id="544730"/>
    <lineage>
        <taxon>Eukaryota</taxon>
        <taxon>Viridiplantae</taxon>
        <taxon>Streptophyta</taxon>
        <taxon>Embryophyta</taxon>
        <taxon>Tracheophyta</taxon>
        <taxon>Spermatophyta</taxon>
        <taxon>Magnoliopsida</taxon>
        <taxon>Liliopsida</taxon>
        <taxon>Poales</taxon>
        <taxon>Cyperaceae</taxon>
        <taxon>Cyperoideae</taxon>
        <taxon>Cariceae</taxon>
        <taxon>Carex</taxon>
        <taxon>Carex subgen. Euthyceras</taxon>
    </lineage>
</organism>
<sequence length="163" mass="18671">MEAIDIGADDLEWSPVKRQHFFKVLIGDFTRRLRIPSKFVKHIDIGKEAGNKTAMLEGPTGRTWYVSIEKTTDGMFFTDGWSKFVQDHSLKEYEFMVFRYNGSMHFSLLLFDKTACEREFFDLCNGKDNGGLKKEKLNAVYVDGGKSNGKSSIHQEENGNELI</sequence>
<feature type="domain" description="TF-B3" evidence="6">
    <location>
        <begin position="18"/>
        <end position="114"/>
    </location>
</feature>
<evidence type="ECO:0000256" key="5">
    <source>
        <dbReference type="ARBA" id="ARBA00023242"/>
    </source>
</evidence>
<comment type="caution">
    <text evidence="7">The sequence shown here is derived from an EMBL/GenBank/DDBJ whole genome shotgun (WGS) entry which is preliminary data.</text>
</comment>
<keyword evidence="5" id="KW-0539">Nucleus</keyword>
<dbReference type="CDD" id="cd10017">
    <property type="entry name" value="B3_DNA"/>
    <property type="match status" value="1"/>
</dbReference>
<proteinExistence type="predicted"/>
<keyword evidence="3" id="KW-0238">DNA-binding</keyword>
<dbReference type="PANTHER" id="PTHR31920:SF132">
    <property type="entry name" value="TF-B3 DOMAIN-CONTAINING PROTEIN"/>
    <property type="match status" value="1"/>
</dbReference>
<dbReference type="GO" id="GO:0003677">
    <property type="term" value="F:DNA binding"/>
    <property type="evidence" value="ECO:0007669"/>
    <property type="project" value="UniProtKB-KW"/>
</dbReference>
<keyword evidence="4" id="KW-0804">Transcription</keyword>
<keyword evidence="2" id="KW-0805">Transcription regulation</keyword>
<dbReference type="PROSITE" id="PS50863">
    <property type="entry name" value="B3"/>
    <property type="match status" value="1"/>
</dbReference>
<reference evidence="7" key="1">
    <citation type="submission" date="2020-01" db="EMBL/GenBank/DDBJ databases">
        <title>Genome sequence of Kobresia littledalei, the first chromosome-level genome in the family Cyperaceae.</title>
        <authorList>
            <person name="Qu G."/>
        </authorList>
    </citation>
    <scope>NUCLEOTIDE SEQUENCE</scope>
    <source>
        <strain evidence="7">C.B.Clarke</strain>
        <tissue evidence="7">Leaf</tissue>
    </source>
</reference>
<keyword evidence="8" id="KW-1185">Reference proteome</keyword>
<dbReference type="OrthoDB" id="1666376at2759"/>
<dbReference type="Gene3D" id="2.40.330.10">
    <property type="entry name" value="DNA-binding pseudobarrel domain"/>
    <property type="match status" value="1"/>
</dbReference>
<dbReference type="InterPro" id="IPR003340">
    <property type="entry name" value="B3_DNA-bd"/>
</dbReference>